<reference evidence="1" key="1">
    <citation type="submission" date="2020-10" db="EMBL/GenBank/DDBJ databases">
        <authorList>
            <person name="Gilroy R."/>
        </authorList>
    </citation>
    <scope>NUCLEOTIDE SEQUENCE</scope>
    <source>
        <strain evidence="1">ChiSxjej1B13-7958</strain>
    </source>
</reference>
<dbReference type="EMBL" id="DVGZ01000034">
    <property type="protein sequence ID" value="HIR46714.1"/>
    <property type="molecule type" value="Genomic_DNA"/>
</dbReference>
<dbReference type="Proteomes" id="UP000824242">
    <property type="component" value="Unassembled WGS sequence"/>
</dbReference>
<accession>A0A9D1ALP6</accession>
<evidence type="ECO:0000313" key="1">
    <source>
        <dbReference type="EMBL" id="HIR46714.1"/>
    </source>
</evidence>
<protein>
    <submittedName>
        <fullName evidence="1">Uncharacterized protein</fullName>
    </submittedName>
</protein>
<organism evidence="1 2">
    <name type="scientific">Candidatus Caccousia avicola</name>
    <dbReference type="NCBI Taxonomy" id="2840721"/>
    <lineage>
        <taxon>Bacteria</taxon>
        <taxon>Bacillati</taxon>
        <taxon>Bacillota</taxon>
        <taxon>Clostridia</taxon>
        <taxon>Eubacteriales</taxon>
        <taxon>Oscillospiraceae</taxon>
        <taxon>Oscillospiraceae incertae sedis</taxon>
        <taxon>Candidatus Caccousia</taxon>
    </lineage>
</organism>
<gene>
    <name evidence="1" type="ORF">IAB89_03500</name>
</gene>
<name>A0A9D1ALP6_9FIRM</name>
<evidence type="ECO:0000313" key="2">
    <source>
        <dbReference type="Proteomes" id="UP000824242"/>
    </source>
</evidence>
<reference evidence="1" key="2">
    <citation type="journal article" date="2021" name="PeerJ">
        <title>Extensive microbial diversity within the chicken gut microbiome revealed by metagenomics and culture.</title>
        <authorList>
            <person name="Gilroy R."/>
            <person name="Ravi A."/>
            <person name="Getino M."/>
            <person name="Pursley I."/>
            <person name="Horton D.L."/>
            <person name="Alikhan N.F."/>
            <person name="Baker D."/>
            <person name="Gharbi K."/>
            <person name="Hall N."/>
            <person name="Watson M."/>
            <person name="Adriaenssens E.M."/>
            <person name="Foster-Nyarko E."/>
            <person name="Jarju S."/>
            <person name="Secka A."/>
            <person name="Antonio M."/>
            <person name="Oren A."/>
            <person name="Chaudhuri R.R."/>
            <person name="La Ragione R."/>
            <person name="Hildebrand F."/>
            <person name="Pallen M.J."/>
        </authorList>
    </citation>
    <scope>NUCLEOTIDE SEQUENCE</scope>
    <source>
        <strain evidence="1">ChiSxjej1B13-7958</strain>
    </source>
</reference>
<comment type="caution">
    <text evidence="1">The sequence shown here is derived from an EMBL/GenBank/DDBJ whole genome shotgun (WGS) entry which is preliminary data.</text>
</comment>
<sequence length="105" mass="12134">MEKLPARGTGKPHAYANRKNCRNLTFHKTEVFHSGKLFPAFSFPQRALLTPLPDPFQKPHGNAEFQRIAKARFFGFPPRWGKIVETFLREKTARQKEFSPLPGRI</sequence>
<dbReference type="AlphaFoldDB" id="A0A9D1ALP6"/>
<proteinExistence type="predicted"/>